<keyword evidence="3" id="KW-1185">Reference proteome</keyword>
<dbReference type="KEGG" id="mrub:DEO27_010650"/>
<feature type="transmembrane region" description="Helical" evidence="1">
    <location>
        <begin position="183"/>
        <end position="207"/>
    </location>
</feature>
<dbReference type="AlphaFoldDB" id="A0A5C1HXD3"/>
<feature type="transmembrane region" description="Helical" evidence="1">
    <location>
        <begin position="147"/>
        <end position="171"/>
    </location>
</feature>
<protein>
    <submittedName>
        <fullName evidence="2">Uncharacterized protein</fullName>
    </submittedName>
</protein>
<keyword evidence="1" id="KW-1133">Transmembrane helix</keyword>
<dbReference type="OrthoDB" id="5191103at2"/>
<dbReference type="Proteomes" id="UP000251402">
    <property type="component" value="Chromosome"/>
</dbReference>
<keyword evidence="1" id="KW-0472">Membrane</keyword>
<evidence type="ECO:0000256" key="1">
    <source>
        <dbReference type="SAM" id="Phobius"/>
    </source>
</evidence>
<dbReference type="EMBL" id="CP043450">
    <property type="protein sequence ID" value="QEM10464.1"/>
    <property type="molecule type" value="Genomic_DNA"/>
</dbReference>
<organism evidence="2 3">
    <name type="scientific">Mucilaginibacter rubeus</name>
    <dbReference type="NCBI Taxonomy" id="2027860"/>
    <lineage>
        <taxon>Bacteria</taxon>
        <taxon>Pseudomonadati</taxon>
        <taxon>Bacteroidota</taxon>
        <taxon>Sphingobacteriia</taxon>
        <taxon>Sphingobacteriales</taxon>
        <taxon>Sphingobacteriaceae</taxon>
        <taxon>Mucilaginibacter</taxon>
    </lineage>
</organism>
<dbReference type="RefSeq" id="WP_112566645.1">
    <property type="nucleotide sequence ID" value="NZ_CP043450.1"/>
</dbReference>
<feature type="transmembrane region" description="Helical" evidence="1">
    <location>
        <begin position="219"/>
        <end position="237"/>
    </location>
</feature>
<gene>
    <name evidence="2" type="ORF">DEO27_010650</name>
</gene>
<evidence type="ECO:0000313" key="3">
    <source>
        <dbReference type="Proteomes" id="UP000251402"/>
    </source>
</evidence>
<sequence>MDNAPVPSNTTESGSASTEVVASNEISTRGKITAGVLLIAFIIAAATIVVAFWPDKLPPAGKLARYRYKAFNITLLDSCQCKSSSYEDLIKKTAGKVVFKKDSTNKDSDKVKVATLKLFLQKADSLKKNGCEKVKIDFNDTIDFNTIILILVASAGFLGNMIHITTSFTAFIGSGQFKRSWVLWYFVKPFTAAALAMIMYFVFRAGFLSSADPGNNLNIYGVMSMAAFVGLFTDAATEKLKEVFKTLFSTKDDRPDKMKPDVKISVSSVKPEKISVTTPNNFIIAGENLDKRKLVISINKVVIPAGDIVIADKLIHFTFTVPADQIQLTTFTLLIVDDANKEIFKKDLGV</sequence>
<feature type="transmembrane region" description="Helical" evidence="1">
    <location>
        <begin position="32"/>
        <end position="53"/>
    </location>
</feature>
<reference evidence="2" key="1">
    <citation type="submission" date="2019-08" db="EMBL/GenBank/DDBJ databases">
        <title>Comparative genome analysis confer to the adaptation heavy metal polluted environment.</title>
        <authorList>
            <person name="Li Y."/>
        </authorList>
    </citation>
    <scope>NUCLEOTIDE SEQUENCE [LARGE SCALE GENOMIC DNA]</scope>
    <source>
        <strain evidence="2">P1</strain>
    </source>
</reference>
<accession>A0A5C1HXD3</accession>
<evidence type="ECO:0000313" key="2">
    <source>
        <dbReference type="EMBL" id="QEM10464.1"/>
    </source>
</evidence>
<name>A0A5C1HXD3_9SPHI</name>
<keyword evidence="1" id="KW-0812">Transmembrane</keyword>
<proteinExistence type="predicted"/>